<dbReference type="PRINTS" id="PR01036">
    <property type="entry name" value="TCRTETB"/>
</dbReference>
<keyword evidence="4" id="KW-1003">Cell membrane</keyword>
<gene>
    <name evidence="10" type="ORF">AOC25_05140</name>
</gene>
<dbReference type="NCBIfam" id="TIGR00711">
    <property type="entry name" value="efflux_EmrB"/>
    <property type="match status" value="1"/>
</dbReference>
<evidence type="ECO:0000256" key="6">
    <source>
        <dbReference type="ARBA" id="ARBA00022989"/>
    </source>
</evidence>
<dbReference type="Proteomes" id="UP000182060">
    <property type="component" value="Chromosome"/>
</dbReference>
<dbReference type="EMBL" id="CP015017">
    <property type="protein sequence ID" value="APC01048.1"/>
    <property type="molecule type" value="Genomic_DNA"/>
</dbReference>
<feature type="transmembrane region" description="Helical" evidence="8">
    <location>
        <begin position="108"/>
        <end position="129"/>
    </location>
</feature>
<reference evidence="10" key="1">
    <citation type="journal article" date="2017" name="Appl. Environ. Microbiol.">
        <title>Microdiversification of a pelagic Polynucleobacter species is mainly driven by acquisition of genomic islands from a partially interspecific gene pool.</title>
        <authorList>
            <person name="Hoetzinger M."/>
            <person name="Hahn M.W."/>
            <person name="Jezberova J."/>
            <person name="Schmidt J."/>
            <person name="Koll U."/>
        </authorList>
    </citation>
    <scope>NUCLEOTIDE SEQUENCE</scope>
    <source>
        <strain evidence="10">MWH-RechtKol4</strain>
    </source>
</reference>
<feature type="transmembrane region" description="Helical" evidence="8">
    <location>
        <begin position="84"/>
        <end position="102"/>
    </location>
</feature>
<dbReference type="SUPFAM" id="SSF103473">
    <property type="entry name" value="MFS general substrate transporter"/>
    <property type="match status" value="1"/>
</dbReference>
<comment type="similarity">
    <text evidence="2">Belongs to the major facilitator superfamily. EmrB family.</text>
</comment>
<feature type="transmembrane region" description="Helical" evidence="8">
    <location>
        <begin position="366"/>
        <end position="386"/>
    </location>
</feature>
<evidence type="ECO:0000256" key="2">
    <source>
        <dbReference type="ARBA" id="ARBA00008537"/>
    </source>
</evidence>
<feature type="transmembrane region" description="Helical" evidence="8">
    <location>
        <begin position="55"/>
        <end position="75"/>
    </location>
</feature>
<dbReference type="Pfam" id="PF07690">
    <property type="entry name" value="MFS_1"/>
    <property type="match status" value="1"/>
</dbReference>
<feature type="transmembrane region" description="Helical" evidence="8">
    <location>
        <begin position="481"/>
        <end position="499"/>
    </location>
</feature>
<name>A0AAC9NI72_9BURK</name>
<dbReference type="Gene3D" id="1.20.1720.10">
    <property type="entry name" value="Multidrug resistance protein D"/>
    <property type="match status" value="1"/>
</dbReference>
<dbReference type="InterPro" id="IPR036259">
    <property type="entry name" value="MFS_trans_sf"/>
</dbReference>
<dbReference type="InterPro" id="IPR004638">
    <property type="entry name" value="EmrB-like"/>
</dbReference>
<dbReference type="GO" id="GO:0022857">
    <property type="term" value="F:transmembrane transporter activity"/>
    <property type="evidence" value="ECO:0007669"/>
    <property type="project" value="InterPro"/>
</dbReference>
<keyword evidence="7 8" id="KW-0472">Membrane</keyword>
<protein>
    <recommendedName>
        <fullName evidence="9">Major facilitator superfamily (MFS) profile domain-containing protein</fullName>
    </recommendedName>
</protein>
<evidence type="ECO:0000256" key="3">
    <source>
        <dbReference type="ARBA" id="ARBA00022448"/>
    </source>
</evidence>
<keyword evidence="6 8" id="KW-1133">Transmembrane helix</keyword>
<evidence type="ECO:0000256" key="8">
    <source>
        <dbReference type="SAM" id="Phobius"/>
    </source>
</evidence>
<proteinExistence type="inferred from homology"/>
<evidence type="ECO:0000259" key="9">
    <source>
        <dbReference type="PROSITE" id="PS50850"/>
    </source>
</evidence>
<dbReference type="PANTHER" id="PTHR42718:SF9">
    <property type="entry name" value="MAJOR FACILITATOR SUPERFAMILY MULTIDRUG TRANSPORTER MFSC"/>
    <property type="match status" value="1"/>
</dbReference>
<feature type="transmembrane region" description="Helical" evidence="8">
    <location>
        <begin position="234"/>
        <end position="255"/>
    </location>
</feature>
<accession>A0AAC9NI72</accession>
<feature type="transmembrane region" description="Helical" evidence="8">
    <location>
        <begin position="12"/>
        <end position="35"/>
    </location>
</feature>
<evidence type="ECO:0000256" key="7">
    <source>
        <dbReference type="ARBA" id="ARBA00023136"/>
    </source>
</evidence>
<dbReference type="PROSITE" id="PS50850">
    <property type="entry name" value="MFS"/>
    <property type="match status" value="1"/>
</dbReference>
<dbReference type="InterPro" id="IPR011701">
    <property type="entry name" value="MFS"/>
</dbReference>
<evidence type="ECO:0000256" key="1">
    <source>
        <dbReference type="ARBA" id="ARBA00004651"/>
    </source>
</evidence>
<dbReference type="GO" id="GO:0005886">
    <property type="term" value="C:plasma membrane"/>
    <property type="evidence" value="ECO:0007669"/>
    <property type="project" value="UniProtKB-SubCell"/>
</dbReference>
<feature type="transmembrane region" description="Helical" evidence="8">
    <location>
        <begin position="335"/>
        <end position="354"/>
    </location>
</feature>
<keyword evidence="3" id="KW-0813">Transport</keyword>
<feature type="transmembrane region" description="Helical" evidence="8">
    <location>
        <begin position="276"/>
        <end position="297"/>
    </location>
</feature>
<feature type="transmembrane region" description="Helical" evidence="8">
    <location>
        <begin position="171"/>
        <end position="191"/>
    </location>
</feature>
<dbReference type="Gene3D" id="1.20.1250.20">
    <property type="entry name" value="MFS general substrate transporter like domains"/>
    <property type="match status" value="1"/>
</dbReference>
<keyword evidence="5 8" id="KW-0812">Transmembrane</keyword>
<feature type="domain" description="Major facilitator superfamily (MFS) profile" evidence="9">
    <location>
        <begin position="17"/>
        <end position="503"/>
    </location>
</feature>
<dbReference type="InterPro" id="IPR020846">
    <property type="entry name" value="MFS_dom"/>
</dbReference>
<sequence length="510" mass="54824">MTAPELEPLKGYKLVLGTLAFALGSFMNVLDMSIANVALPTIAGDFAISPTQGTWVITSYAVSEAIFLPLTGFLAKRIGEVRQFIFATILFTVASMLCGLAPSFEVLVISRILQGVVGASMIPLSQTLIMKCYPPAKRGMALGIWATTTIVAPVLGPLIGGWLTDNLVWRWAFYINLPFGILVAVMVYWLYGAPKPEPSKEKIDLVGIALLVAAVASMQIALDKGSELDWLSSPFIATLAAISSISWVAFVLWELGAEHPIVDLRLFKLVNFRTSAICLGIGSFAFYIYIVIGPLWLQTQLGYTAFSSGKVMAITGVLALFCGPLFGANIHRIDARIIATIGFAAMAIGCWMAAGFTTGVDEKTLMLARVIMGVGIAGFFMPMSAISMSQLQGHQIASGTGISNFLRNVGASVGTAVSTTLWQDNAIRQHENLMSNIQTGNIAYHRFMDAAAQLGMTEMQRYALLDNLVTSQAYMLSTNQLMLLAGLILVALMPLIWLSKPPFGSGLTGH</sequence>
<dbReference type="AlphaFoldDB" id="A0AAC9NI72"/>
<feature type="transmembrane region" description="Helical" evidence="8">
    <location>
        <begin position="141"/>
        <end position="159"/>
    </location>
</feature>
<evidence type="ECO:0000313" key="10">
    <source>
        <dbReference type="EMBL" id="APC01048.1"/>
    </source>
</evidence>
<evidence type="ECO:0000313" key="11">
    <source>
        <dbReference type="Proteomes" id="UP000182060"/>
    </source>
</evidence>
<comment type="subcellular location">
    <subcellularLocation>
        <location evidence="1">Cell membrane</location>
        <topology evidence="1">Multi-pass membrane protein</topology>
    </subcellularLocation>
</comment>
<evidence type="ECO:0000256" key="5">
    <source>
        <dbReference type="ARBA" id="ARBA00022692"/>
    </source>
</evidence>
<dbReference type="PANTHER" id="PTHR42718">
    <property type="entry name" value="MAJOR FACILITATOR SUPERFAMILY MULTIDRUG TRANSPORTER MFSC"/>
    <property type="match status" value="1"/>
</dbReference>
<feature type="transmembrane region" description="Helical" evidence="8">
    <location>
        <begin position="309"/>
        <end position="328"/>
    </location>
</feature>
<evidence type="ECO:0000256" key="4">
    <source>
        <dbReference type="ARBA" id="ARBA00022475"/>
    </source>
</evidence>
<dbReference type="RefSeq" id="WP_071540093.1">
    <property type="nucleotide sequence ID" value="NZ_CP015017.1"/>
</dbReference>
<dbReference type="CDD" id="cd17503">
    <property type="entry name" value="MFS_LmrB_MDR_like"/>
    <property type="match status" value="1"/>
</dbReference>
<organism evidence="10 11">
    <name type="scientific">Polynucleobacter asymbioticus</name>
    <dbReference type="NCBI Taxonomy" id="576611"/>
    <lineage>
        <taxon>Bacteria</taxon>
        <taxon>Pseudomonadati</taxon>
        <taxon>Pseudomonadota</taxon>
        <taxon>Betaproteobacteria</taxon>
        <taxon>Burkholderiales</taxon>
        <taxon>Burkholderiaceae</taxon>
        <taxon>Polynucleobacter</taxon>
    </lineage>
</organism>
<feature type="transmembrane region" description="Helical" evidence="8">
    <location>
        <begin position="203"/>
        <end position="222"/>
    </location>
</feature>